<feature type="region of interest" description="Disordered" evidence="1">
    <location>
        <begin position="40"/>
        <end position="101"/>
    </location>
</feature>
<accession>A0AAV7L269</accession>
<organism evidence="2 3">
    <name type="scientific">Pleurodeles waltl</name>
    <name type="common">Iberian ribbed newt</name>
    <dbReference type="NCBI Taxonomy" id="8319"/>
    <lineage>
        <taxon>Eukaryota</taxon>
        <taxon>Metazoa</taxon>
        <taxon>Chordata</taxon>
        <taxon>Craniata</taxon>
        <taxon>Vertebrata</taxon>
        <taxon>Euteleostomi</taxon>
        <taxon>Amphibia</taxon>
        <taxon>Batrachia</taxon>
        <taxon>Caudata</taxon>
        <taxon>Salamandroidea</taxon>
        <taxon>Salamandridae</taxon>
        <taxon>Pleurodelinae</taxon>
        <taxon>Pleurodeles</taxon>
    </lineage>
</organism>
<dbReference type="Proteomes" id="UP001066276">
    <property type="component" value="Chromosome 12"/>
</dbReference>
<evidence type="ECO:0000313" key="2">
    <source>
        <dbReference type="EMBL" id="KAJ1084379.1"/>
    </source>
</evidence>
<comment type="caution">
    <text evidence="2">The sequence shown here is derived from an EMBL/GenBank/DDBJ whole genome shotgun (WGS) entry which is preliminary data.</text>
</comment>
<evidence type="ECO:0000256" key="1">
    <source>
        <dbReference type="SAM" id="MobiDB-lite"/>
    </source>
</evidence>
<sequence length="191" mass="21337">MGQTGVICSQARNPEWNRKEARWNTLFKLPNPWARNYPAACPSMREPGAENTHLPDERDRRGRYTQIKVQLGARATRRRPVHKGYRPTNCNEPTPLGRGPGHRTLGLPGVIFITYLSTAWLSISHFRNCMRGSTVIQRPIRAPAGSTMNWSPQGDDAPQFSSCPSLLVVTALKSEVHYMGCDGLLDLLKSA</sequence>
<gene>
    <name evidence="2" type="ORF">NDU88_004528</name>
</gene>
<feature type="compositionally biased region" description="Basic and acidic residues" evidence="1">
    <location>
        <begin position="53"/>
        <end position="62"/>
    </location>
</feature>
<protein>
    <submittedName>
        <fullName evidence="2">Uncharacterized protein</fullName>
    </submittedName>
</protein>
<dbReference type="AlphaFoldDB" id="A0AAV7L269"/>
<evidence type="ECO:0000313" key="3">
    <source>
        <dbReference type="Proteomes" id="UP001066276"/>
    </source>
</evidence>
<feature type="compositionally biased region" description="Basic residues" evidence="1">
    <location>
        <begin position="75"/>
        <end position="85"/>
    </location>
</feature>
<proteinExistence type="predicted"/>
<reference evidence="2" key="1">
    <citation type="journal article" date="2022" name="bioRxiv">
        <title>Sequencing and chromosome-scale assembly of the giantPleurodeles waltlgenome.</title>
        <authorList>
            <person name="Brown T."/>
            <person name="Elewa A."/>
            <person name="Iarovenko S."/>
            <person name="Subramanian E."/>
            <person name="Araus A.J."/>
            <person name="Petzold A."/>
            <person name="Susuki M."/>
            <person name="Suzuki K.-i.T."/>
            <person name="Hayashi T."/>
            <person name="Toyoda A."/>
            <person name="Oliveira C."/>
            <person name="Osipova E."/>
            <person name="Leigh N.D."/>
            <person name="Simon A."/>
            <person name="Yun M.H."/>
        </authorList>
    </citation>
    <scope>NUCLEOTIDE SEQUENCE</scope>
    <source>
        <strain evidence="2">20211129_DDA</strain>
        <tissue evidence="2">Liver</tissue>
    </source>
</reference>
<keyword evidence="3" id="KW-1185">Reference proteome</keyword>
<name>A0AAV7L269_PLEWA</name>
<dbReference type="EMBL" id="JANPWB010000016">
    <property type="protein sequence ID" value="KAJ1084379.1"/>
    <property type="molecule type" value="Genomic_DNA"/>
</dbReference>